<keyword evidence="4" id="KW-0805">Transcription regulation</keyword>
<reference evidence="11 12" key="1">
    <citation type="journal article" date="2023" name="Insect Mol. Biol.">
        <title>Genome sequencing provides insights into the evolution of gene families encoding plant cell wall-degrading enzymes in longhorned beetles.</title>
        <authorList>
            <person name="Shin N.R."/>
            <person name="Okamura Y."/>
            <person name="Kirsch R."/>
            <person name="Pauchet Y."/>
        </authorList>
    </citation>
    <scope>NUCLEOTIDE SEQUENCE [LARGE SCALE GENOMIC DNA]</scope>
    <source>
        <strain evidence="11">EAD_L_NR</strain>
    </source>
</reference>
<dbReference type="EMBL" id="JANEYG010000003">
    <property type="protein sequence ID" value="KAJ8924231.1"/>
    <property type="molecule type" value="Genomic_DNA"/>
</dbReference>
<evidence type="ECO:0000256" key="5">
    <source>
        <dbReference type="ARBA" id="ARBA00023125"/>
    </source>
</evidence>
<dbReference type="GO" id="GO:0007379">
    <property type="term" value="P:segment specification"/>
    <property type="evidence" value="ECO:0007669"/>
    <property type="project" value="UniProtKB-ARBA"/>
</dbReference>
<dbReference type="SUPFAM" id="SSF46689">
    <property type="entry name" value="Homeodomain-like"/>
    <property type="match status" value="1"/>
</dbReference>
<dbReference type="GO" id="GO:0003677">
    <property type="term" value="F:DNA binding"/>
    <property type="evidence" value="ECO:0007669"/>
    <property type="project" value="UniProtKB-UniRule"/>
</dbReference>
<accession>A0AAV8WD96</accession>
<organism evidence="11 12">
    <name type="scientific">Exocentrus adspersus</name>
    <dbReference type="NCBI Taxonomy" id="1586481"/>
    <lineage>
        <taxon>Eukaryota</taxon>
        <taxon>Metazoa</taxon>
        <taxon>Ecdysozoa</taxon>
        <taxon>Arthropoda</taxon>
        <taxon>Hexapoda</taxon>
        <taxon>Insecta</taxon>
        <taxon>Pterygota</taxon>
        <taxon>Neoptera</taxon>
        <taxon>Endopterygota</taxon>
        <taxon>Coleoptera</taxon>
        <taxon>Polyphaga</taxon>
        <taxon>Cucujiformia</taxon>
        <taxon>Chrysomeloidea</taxon>
        <taxon>Cerambycidae</taxon>
        <taxon>Lamiinae</taxon>
        <taxon>Acanthocinini</taxon>
        <taxon>Exocentrus</taxon>
    </lineage>
</organism>
<keyword evidence="6" id="KW-0804">Transcription</keyword>
<dbReference type="PANTHER" id="PTHR33215">
    <property type="entry name" value="PROTEIN DISTAL ANTENNA"/>
    <property type="match status" value="1"/>
</dbReference>
<evidence type="ECO:0000313" key="12">
    <source>
        <dbReference type="Proteomes" id="UP001159042"/>
    </source>
</evidence>
<evidence type="ECO:0000256" key="4">
    <source>
        <dbReference type="ARBA" id="ARBA00023015"/>
    </source>
</evidence>
<feature type="compositionally biased region" description="Basic and acidic residues" evidence="9">
    <location>
        <begin position="138"/>
        <end position="152"/>
    </location>
</feature>
<feature type="region of interest" description="Disordered" evidence="9">
    <location>
        <begin position="24"/>
        <end position="152"/>
    </location>
</feature>
<dbReference type="FunFam" id="1.10.10.10:FF:000293">
    <property type="entry name" value="Tigger transposable element-derived protein 5"/>
    <property type="match status" value="1"/>
</dbReference>
<dbReference type="GO" id="GO:0007469">
    <property type="term" value="P:antennal development"/>
    <property type="evidence" value="ECO:0007669"/>
    <property type="project" value="UniProtKB-ARBA"/>
</dbReference>
<evidence type="ECO:0000256" key="9">
    <source>
        <dbReference type="SAM" id="MobiDB-lite"/>
    </source>
</evidence>
<dbReference type="GO" id="GO:0021556">
    <property type="term" value="P:central nervous system formation"/>
    <property type="evidence" value="ECO:0007669"/>
    <property type="project" value="UniProtKB-ARBA"/>
</dbReference>
<evidence type="ECO:0000313" key="11">
    <source>
        <dbReference type="EMBL" id="KAJ8924231.1"/>
    </source>
</evidence>
<dbReference type="PANTHER" id="PTHR33215:SF13">
    <property type="entry name" value="PROTEIN DISTAL ANTENNA"/>
    <property type="match status" value="1"/>
</dbReference>
<comment type="caution">
    <text evidence="11">The sequence shown here is derived from an EMBL/GenBank/DDBJ whole genome shotgun (WGS) entry which is preliminary data.</text>
</comment>
<dbReference type="GO" id="GO:0005634">
    <property type="term" value="C:nucleus"/>
    <property type="evidence" value="ECO:0007669"/>
    <property type="project" value="UniProtKB-SubCell"/>
</dbReference>
<proteinExistence type="predicted"/>
<keyword evidence="5 8" id="KW-0238">DNA-binding</keyword>
<dbReference type="AlphaFoldDB" id="A0AAV8WD96"/>
<gene>
    <name evidence="11" type="ORF">NQ315_007022</name>
</gene>
<feature type="compositionally biased region" description="Low complexity" evidence="9">
    <location>
        <begin position="279"/>
        <end position="311"/>
    </location>
</feature>
<evidence type="ECO:0000256" key="6">
    <source>
        <dbReference type="ARBA" id="ARBA00023163"/>
    </source>
</evidence>
<keyword evidence="3" id="KW-0597">Phosphoprotein</keyword>
<evidence type="ECO:0000256" key="2">
    <source>
        <dbReference type="ARBA" id="ARBA00022473"/>
    </source>
</evidence>
<dbReference type="GO" id="GO:0048749">
    <property type="term" value="P:compound eye development"/>
    <property type="evidence" value="ECO:0007669"/>
    <property type="project" value="UniProtKB-ARBA"/>
</dbReference>
<feature type="domain" description="HTH psq-type" evidence="10">
    <location>
        <begin position="4"/>
        <end position="55"/>
    </location>
</feature>
<evidence type="ECO:0000259" key="10">
    <source>
        <dbReference type="PROSITE" id="PS50960"/>
    </source>
</evidence>
<dbReference type="GO" id="GO:0003700">
    <property type="term" value="F:DNA-binding transcription factor activity"/>
    <property type="evidence" value="ECO:0007669"/>
    <property type="project" value="UniProtKB-ARBA"/>
</dbReference>
<dbReference type="PROSITE" id="PS50960">
    <property type="entry name" value="HTH_PSQ"/>
    <property type="match status" value="1"/>
</dbReference>
<feature type="compositionally biased region" description="Polar residues" evidence="9">
    <location>
        <begin position="84"/>
        <end position="99"/>
    </location>
</feature>
<dbReference type="InterPro" id="IPR036388">
    <property type="entry name" value="WH-like_DNA-bd_sf"/>
</dbReference>
<dbReference type="Pfam" id="PF04218">
    <property type="entry name" value="CENP-B_N"/>
    <property type="match status" value="1"/>
</dbReference>
<keyword evidence="7 8" id="KW-0539">Nucleus</keyword>
<dbReference type="InterPro" id="IPR007889">
    <property type="entry name" value="HTH_Psq"/>
</dbReference>
<evidence type="ECO:0000256" key="7">
    <source>
        <dbReference type="ARBA" id="ARBA00023242"/>
    </source>
</evidence>
<feature type="compositionally biased region" description="Low complexity" evidence="9">
    <location>
        <begin position="321"/>
        <end position="334"/>
    </location>
</feature>
<dbReference type="Gene3D" id="1.10.10.10">
    <property type="entry name" value="Winged helix-like DNA-binding domain superfamily/Winged helix DNA-binding domain"/>
    <property type="match status" value="1"/>
</dbReference>
<name>A0AAV8WD96_9CUCU</name>
<keyword evidence="12" id="KW-1185">Reference proteome</keyword>
<evidence type="ECO:0000256" key="1">
    <source>
        <dbReference type="ARBA" id="ARBA00004123"/>
    </source>
</evidence>
<dbReference type="Proteomes" id="UP001159042">
    <property type="component" value="Unassembled WGS sequence"/>
</dbReference>
<evidence type="ECO:0000256" key="8">
    <source>
        <dbReference type="PROSITE-ProRule" id="PRU00320"/>
    </source>
</evidence>
<feature type="compositionally biased region" description="Basic and acidic residues" evidence="9">
    <location>
        <begin position="72"/>
        <end position="83"/>
    </location>
</feature>
<feature type="region of interest" description="Disordered" evidence="9">
    <location>
        <begin position="279"/>
        <end position="338"/>
    </location>
</feature>
<keyword evidence="2" id="KW-0217">Developmental protein</keyword>
<dbReference type="InterPro" id="IPR051839">
    <property type="entry name" value="RD_transcriptional_regulator"/>
</dbReference>
<feature type="DNA-binding region" description="H-T-H motif" evidence="8">
    <location>
        <begin position="31"/>
        <end position="51"/>
    </location>
</feature>
<evidence type="ECO:0000256" key="3">
    <source>
        <dbReference type="ARBA" id="ARBA00022553"/>
    </source>
</evidence>
<protein>
    <recommendedName>
        <fullName evidence="10">HTH psq-type domain-containing protein</fullName>
    </recommendedName>
</protein>
<sequence>MSSRAGKRPLRSLSYSEKLSAIRRVHDGESKASVARDIGVPESTLRGWCKNEEKILNMSRQSASPDTDESLESQKSKKARLDDTSMQPFNLSLKNNSGAFSPDSDPGYAPAPDSSKPEPEPSKTTPLNLITRSAEPPKSNKTDHQTEKERNKAELARMSVELGLNRPENFLSQVQTTNLADLNANFGLLAYWNTLLVKQQQQQQMQQAIKTKITSAETSTYTSTQGGLLTTVDREKSKYSTPLSSDQLRDQQLTNDAIWSWLKNQQQWSQNLLSTSNGTTTMPNGTTTSPSHLSVTTTSTNVSLSGGTTTLPTFSSHSNGTTVSVTTTTTRPTPMKSHKIATNGFNAMLPEGSWFWKWMKEADAYGKQVQQFSTPDKPILYQQLTKKDNPGTDQHHNAENVEMNGDKSFVASKSGANTNKEARIALDDLVLNNNGNVVVNKKESKQEEEILTHREAIEYGEKFLKWLETCSEPSVTKMQILQFETLLNNVRMGSERKSGDLRNKTKVKRK</sequence>
<comment type="subcellular location">
    <subcellularLocation>
        <location evidence="1 8">Nucleus</location>
    </subcellularLocation>
</comment>
<dbReference type="InterPro" id="IPR009057">
    <property type="entry name" value="Homeodomain-like_sf"/>
</dbReference>